<reference evidence="5" key="2">
    <citation type="submission" date="2016-01" db="EMBL/GenBank/DDBJ databases">
        <authorList>
            <person name="Poehlein A."/>
            <person name="Schlien K."/>
            <person name="Gottschalk G."/>
            <person name="Buckel W."/>
            <person name="Daniel R."/>
        </authorList>
    </citation>
    <scope>NUCLEOTIDE SEQUENCE [LARGE SCALE GENOMIC DNA]</scope>
    <source>
        <strain evidence="5">X2</strain>
    </source>
</reference>
<dbReference type="NCBIfam" id="TIGR00254">
    <property type="entry name" value="GGDEF"/>
    <property type="match status" value="1"/>
</dbReference>
<dbReference type="KEGG" id="cpro:CPRO_15790"/>
<dbReference type="InterPro" id="IPR001633">
    <property type="entry name" value="EAL_dom"/>
</dbReference>
<dbReference type="Pfam" id="PF00990">
    <property type="entry name" value="GGDEF"/>
    <property type="match status" value="1"/>
</dbReference>
<feature type="domain" description="EAL" evidence="1">
    <location>
        <begin position="31"/>
        <end position="281"/>
    </location>
</feature>
<protein>
    <submittedName>
        <fullName evidence="4">Diguanylate cyclase (GGDEF) domain-containing protein</fullName>
    </submittedName>
    <submittedName>
        <fullName evidence="3">Phytochrome-like protein cph2</fullName>
    </submittedName>
</protein>
<proteinExistence type="predicted"/>
<accession>A0A0X1U8C2</accession>
<dbReference type="Gene3D" id="3.10.580.10">
    <property type="entry name" value="CBS-domain"/>
    <property type="match status" value="1"/>
</dbReference>
<dbReference type="CDD" id="cd01949">
    <property type="entry name" value="GGDEF"/>
    <property type="match status" value="1"/>
</dbReference>
<dbReference type="SUPFAM" id="SSF141868">
    <property type="entry name" value="EAL domain-like"/>
    <property type="match status" value="1"/>
</dbReference>
<evidence type="ECO:0000313" key="5">
    <source>
        <dbReference type="Proteomes" id="UP000068026"/>
    </source>
</evidence>
<dbReference type="Proteomes" id="UP000068026">
    <property type="component" value="Chromosome"/>
</dbReference>
<dbReference type="SUPFAM" id="SSF55073">
    <property type="entry name" value="Nucleotide cyclase"/>
    <property type="match status" value="1"/>
</dbReference>
<evidence type="ECO:0000313" key="3">
    <source>
        <dbReference type="EMBL" id="AMJ41172.1"/>
    </source>
</evidence>
<evidence type="ECO:0000259" key="1">
    <source>
        <dbReference type="PROSITE" id="PS50883"/>
    </source>
</evidence>
<dbReference type="Pfam" id="PF00563">
    <property type="entry name" value="EAL"/>
    <property type="match status" value="1"/>
</dbReference>
<dbReference type="EMBL" id="CP014223">
    <property type="protein sequence ID" value="AMJ41172.1"/>
    <property type="molecule type" value="Genomic_DNA"/>
</dbReference>
<dbReference type="Proteomes" id="UP000184204">
    <property type="component" value="Unassembled WGS sequence"/>
</dbReference>
<dbReference type="SUPFAM" id="SSF54631">
    <property type="entry name" value="CBS-domain pair"/>
    <property type="match status" value="1"/>
</dbReference>
<evidence type="ECO:0000259" key="2">
    <source>
        <dbReference type="PROSITE" id="PS50887"/>
    </source>
</evidence>
<reference evidence="4" key="4">
    <citation type="submission" date="2016-11" db="EMBL/GenBank/DDBJ databases">
        <authorList>
            <person name="Varghese N."/>
            <person name="Submissions S."/>
        </authorList>
    </citation>
    <scope>NUCLEOTIDE SEQUENCE</scope>
    <source>
        <strain evidence="4">DSM 1682</strain>
    </source>
</reference>
<name>A0A0X1U8C2_ANAPI</name>
<dbReference type="InterPro" id="IPR050706">
    <property type="entry name" value="Cyclic-di-GMP_PDE-like"/>
</dbReference>
<dbReference type="EMBL" id="FQUA01000004">
    <property type="protein sequence ID" value="SHE65175.1"/>
    <property type="molecule type" value="Genomic_DNA"/>
</dbReference>
<dbReference type="InterPro" id="IPR035919">
    <property type="entry name" value="EAL_sf"/>
</dbReference>
<reference evidence="6" key="3">
    <citation type="submission" date="2016-11" db="EMBL/GenBank/DDBJ databases">
        <authorList>
            <person name="Jaros S."/>
            <person name="Januszkiewicz K."/>
            <person name="Wedrychowicz H."/>
        </authorList>
    </citation>
    <scope>NUCLEOTIDE SEQUENCE [LARGE SCALE GENOMIC DNA]</scope>
    <source>
        <strain evidence="6">DSM 1682</strain>
    </source>
</reference>
<dbReference type="PANTHER" id="PTHR33121:SF76">
    <property type="entry name" value="SIGNALING PROTEIN"/>
    <property type="match status" value="1"/>
</dbReference>
<dbReference type="CDD" id="cd01948">
    <property type="entry name" value="EAL"/>
    <property type="match status" value="1"/>
</dbReference>
<dbReference type="SMART" id="SM00052">
    <property type="entry name" value="EAL"/>
    <property type="match status" value="1"/>
</dbReference>
<dbReference type="Gene3D" id="3.30.70.270">
    <property type="match status" value="1"/>
</dbReference>
<dbReference type="PROSITE" id="PS50887">
    <property type="entry name" value="GGDEF"/>
    <property type="match status" value="1"/>
</dbReference>
<dbReference type="Pfam" id="PF00571">
    <property type="entry name" value="CBS"/>
    <property type="match status" value="2"/>
</dbReference>
<dbReference type="Gene3D" id="3.20.20.450">
    <property type="entry name" value="EAL domain"/>
    <property type="match status" value="1"/>
</dbReference>
<evidence type="ECO:0000313" key="6">
    <source>
        <dbReference type="Proteomes" id="UP000184204"/>
    </source>
</evidence>
<dbReference type="AlphaFoldDB" id="A0A0X1U8C2"/>
<gene>
    <name evidence="3" type="primary">cph2_2</name>
    <name evidence="3" type="ORF">CPRO_15790</name>
    <name evidence="4" type="ORF">SAMN02745151_01390</name>
</gene>
<reference evidence="3 5" key="1">
    <citation type="journal article" date="2016" name="Genome Announc.">
        <title>Complete Genome Sequence of the Amino Acid-Fermenting Clostridium propionicum X2 (DSM 1682).</title>
        <authorList>
            <person name="Poehlein A."/>
            <person name="Schlien K."/>
            <person name="Chowdhury N.P."/>
            <person name="Gottschalk G."/>
            <person name="Buckel W."/>
            <person name="Daniel R."/>
        </authorList>
    </citation>
    <scope>NUCLEOTIDE SEQUENCE [LARGE SCALE GENOMIC DNA]</scope>
    <source>
        <strain evidence="3 5">X2</strain>
    </source>
</reference>
<organism evidence="4 6">
    <name type="scientific">Anaerotignum propionicum DSM 1682</name>
    <dbReference type="NCBI Taxonomy" id="991789"/>
    <lineage>
        <taxon>Bacteria</taxon>
        <taxon>Bacillati</taxon>
        <taxon>Bacillota</taxon>
        <taxon>Clostridia</taxon>
        <taxon>Lachnospirales</taxon>
        <taxon>Anaerotignaceae</taxon>
        <taxon>Anaerotignum</taxon>
    </lineage>
</organism>
<dbReference type="OrthoDB" id="9813903at2"/>
<dbReference type="InterPro" id="IPR043128">
    <property type="entry name" value="Rev_trsase/Diguanyl_cyclase"/>
</dbReference>
<dbReference type="GO" id="GO:0071111">
    <property type="term" value="F:cyclic-guanylate-specific phosphodiesterase activity"/>
    <property type="evidence" value="ECO:0007669"/>
    <property type="project" value="InterPro"/>
</dbReference>
<dbReference type="SMART" id="SM00267">
    <property type="entry name" value="GGDEF"/>
    <property type="match status" value="1"/>
</dbReference>
<dbReference type="PANTHER" id="PTHR33121">
    <property type="entry name" value="CYCLIC DI-GMP PHOSPHODIESTERASE PDEF"/>
    <property type="match status" value="1"/>
</dbReference>
<keyword evidence="5" id="KW-1185">Reference proteome</keyword>
<feature type="domain" description="GGDEF" evidence="2">
    <location>
        <begin position="458"/>
        <end position="606"/>
    </location>
</feature>
<evidence type="ECO:0000313" key="4">
    <source>
        <dbReference type="EMBL" id="SHE65175.1"/>
    </source>
</evidence>
<dbReference type="InterPro" id="IPR029787">
    <property type="entry name" value="Nucleotide_cyclase"/>
</dbReference>
<dbReference type="InterPro" id="IPR000160">
    <property type="entry name" value="GGDEF_dom"/>
</dbReference>
<dbReference type="PROSITE" id="PS50883">
    <property type="entry name" value="EAL"/>
    <property type="match status" value="1"/>
</dbReference>
<dbReference type="InterPro" id="IPR046342">
    <property type="entry name" value="CBS_dom_sf"/>
</dbReference>
<sequence>MLKSVDINLKRCFTLDLGRRKVNRGERTLNVNKLNDDLFKILSIGAIHTVYQPIVSLDNGSILGYEALSRIALKECELNIEELFQLASRQYKLWELERLCRSKALENAIHKPYHAKLFINVDPNVIHDPEVFAGFTWEKLNQYGLRPDDIIFEITEKSAISHMDTFTAAVNHYQSQQFKIAIDDFGSGYSGMNRVCAFSPNFLKIDMQLIRNIDSDTVKKSAVAAIVKFCKESGIATIAEGIETEGELKTLIDLNIDYGQGYYLAKPENKFQEISKEQQIYIGNANYEKNTIGVLGEIGALATKKNCVLENDNIFDIFLSMKNDPKITEVCVLDENNHICGMLTRSFIFEKFSGQFGYNLSKRVKAKSLLNHDFLEVDKKTPIEKVAELAMSRAFSQVYDAIAVTENGRYFGIVTIKDLLNSAISIQVNRAKCSNPLTGLPGNTEIQKRISSKMIDSRPFSLIYIDIDSFKPYNDAYGFSMGDQLIITLGNILKECAEQGEFVGHIGGDDFVIISDRHRSEVFCEKIIDLFSTRTKSLYTQEDADNGFIVSRNRNGFVDTFPLATISMAVVTNRMEKFSDLSKLSKVIAHTKKLAKMESGNSIVVI</sequence>
<dbReference type="InterPro" id="IPR000644">
    <property type="entry name" value="CBS_dom"/>
</dbReference>